<dbReference type="PANTHER" id="PTHR32204:SF0">
    <property type="entry name" value="ATPASE RAVA"/>
    <property type="match status" value="1"/>
</dbReference>
<dbReference type="EMBL" id="WWCW01000127">
    <property type="protein sequence ID" value="MYM90561.1"/>
    <property type="molecule type" value="Genomic_DNA"/>
</dbReference>
<sequence length="374" mass="40012">MTEPLNDAAASLREAISEATDGLVDREHLAELLILAAVAQEHVLVVGPPGTAKSAVVRRVANSLGGRYFEYLLGRFTEPSELFGPVNLNKLREGTVETDVTGMLPEAEIAFLDEVFLGSTAILNTLLGLLNERQFRRGHTHMRCPLRVCVGAANGLPEDEGLAAFADRFLLHVFVEPVADSRLEDLLAGGWKVAQHRVAPRANLASLDALNQAVAAVNMDLVRADLAHAIRLLRQANIALSDRRIVKSQQLIAAAAVLAGRSSATRADLWPLLYVIPTSAGQQGAREALRDLLADARHPLLRAVVEEAVQQPLARVDRLAASADLLLGSPDAAAAAPLAEALLREMDANFDLPDLPAELAERRALLIALAKSAG</sequence>
<dbReference type="Pfam" id="PF17868">
    <property type="entry name" value="AAA_lid_8"/>
    <property type="match status" value="1"/>
</dbReference>
<dbReference type="InterPro" id="IPR041538">
    <property type="entry name" value="RavA-like_AAA_lid"/>
</dbReference>
<dbReference type="InterPro" id="IPR003593">
    <property type="entry name" value="AAA+_ATPase"/>
</dbReference>
<evidence type="ECO:0000259" key="1">
    <source>
        <dbReference type="SMART" id="SM00382"/>
    </source>
</evidence>
<dbReference type="AlphaFoldDB" id="A0A845G9J9"/>
<dbReference type="Proteomes" id="UP000470302">
    <property type="component" value="Unassembled WGS sequence"/>
</dbReference>
<proteinExistence type="predicted"/>
<comment type="caution">
    <text evidence="2">The sequence shown here is derived from an EMBL/GenBank/DDBJ whole genome shotgun (WGS) entry which is preliminary data.</text>
</comment>
<name>A0A845G9J9_9BURK</name>
<dbReference type="InterPro" id="IPR050513">
    <property type="entry name" value="RavA_ATPases"/>
</dbReference>
<dbReference type="Gene3D" id="3.40.50.300">
    <property type="entry name" value="P-loop containing nucleotide triphosphate hydrolases"/>
    <property type="match status" value="1"/>
</dbReference>
<dbReference type="InterPro" id="IPR027417">
    <property type="entry name" value="P-loop_NTPase"/>
</dbReference>
<accession>A0A845G9J9</accession>
<gene>
    <name evidence="2" type="ORF">GTP91_25735</name>
</gene>
<dbReference type="Pfam" id="PF20030">
    <property type="entry name" value="bpMoxR"/>
    <property type="match status" value="1"/>
</dbReference>
<dbReference type="InterPro" id="IPR045427">
    <property type="entry name" value="MoxR"/>
</dbReference>
<reference evidence="2 3" key="1">
    <citation type="submission" date="2020-01" db="EMBL/GenBank/DDBJ databases">
        <title>Novel species isolated from a subtropical stream in China.</title>
        <authorList>
            <person name="Lu H."/>
        </authorList>
    </citation>
    <scope>NUCLEOTIDE SEQUENCE [LARGE SCALE GENOMIC DNA]</scope>
    <source>
        <strain evidence="2 3">FT82W</strain>
    </source>
</reference>
<evidence type="ECO:0000313" key="3">
    <source>
        <dbReference type="Proteomes" id="UP000470302"/>
    </source>
</evidence>
<dbReference type="SMART" id="SM00382">
    <property type="entry name" value="AAA"/>
    <property type="match status" value="1"/>
</dbReference>
<dbReference type="PANTHER" id="PTHR32204">
    <property type="entry name" value="ATPASE RAVA"/>
    <property type="match status" value="1"/>
</dbReference>
<dbReference type="SUPFAM" id="SSF52540">
    <property type="entry name" value="P-loop containing nucleoside triphosphate hydrolases"/>
    <property type="match status" value="1"/>
</dbReference>
<organism evidence="2 3">
    <name type="scientific">Duganella vulcania</name>
    <dbReference type="NCBI Taxonomy" id="2692166"/>
    <lineage>
        <taxon>Bacteria</taxon>
        <taxon>Pseudomonadati</taxon>
        <taxon>Pseudomonadota</taxon>
        <taxon>Betaproteobacteria</taxon>
        <taxon>Burkholderiales</taxon>
        <taxon>Oxalobacteraceae</taxon>
        <taxon>Telluria group</taxon>
        <taxon>Duganella</taxon>
    </lineage>
</organism>
<feature type="domain" description="AAA+ ATPase" evidence="1">
    <location>
        <begin position="39"/>
        <end position="179"/>
    </location>
</feature>
<dbReference type="CDD" id="cd00009">
    <property type="entry name" value="AAA"/>
    <property type="match status" value="1"/>
</dbReference>
<evidence type="ECO:0000313" key="2">
    <source>
        <dbReference type="EMBL" id="MYM90561.1"/>
    </source>
</evidence>
<protein>
    <submittedName>
        <fullName evidence="2">AAA domain-containing protein</fullName>
    </submittedName>
</protein>